<accession>A0A8E6B4K9</accession>
<dbReference type="Gene3D" id="3.30.700.10">
    <property type="entry name" value="Glycoprotein, Type 4 Pilin"/>
    <property type="match status" value="1"/>
</dbReference>
<dbReference type="Pfam" id="PF07963">
    <property type="entry name" value="N_methyl"/>
    <property type="match status" value="1"/>
</dbReference>
<dbReference type="AlphaFoldDB" id="A0A8E6B4K9"/>
<protein>
    <submittedName>
        <fullName evidence="3">DUF1559 domain-containing protein</fullName>
    </submittedName>
</protein>
<dbReference type="InterPro" id="IPR012902">
    <property type="entry name" value="N_methyl_site"/>
</dbReference>
<keyword evidence="1" id="KW-1133">Transmembrane helix</keyword>
<keyword evidence="4" id="KW-1185">Reference proteome</keyword>
<dbReference type="PANTHER" id="PTHR30093:SF2">
    <property type="entry name" value="TYPE II SECRETION SYSTEM PROTEIN H"/>
    <property type="match status" value="1"/>
</dbReference>
<dbReference type="Pfam" id="PF07596">
    <property type="entry name" value="SBP_bac_10"/>
    <property type="match status" value="1"/>
</dbReference>
<keyword evidence="1" id="KW-0472">Membrane</keyword>
<dbReference type="PANTHER" id="PTHR30093">
    <property type="entry name" value="GENERAL SECRETION PATHWAY PROTEIN G"/>
    <property type="match status" value="1"/>
</dbReference>
<gene>
    <name evidence="3" type="ORF">KIH39_20560</name>
</gene>
<name>A0A8E6B4K9_9BACT</name>
<reference evidence="3" key="1">
    <citation type="submission" date="2021-05" db="EMBL/GenBank/DDBJ databases">
        <title>Complete genome sequence of the cellulolytic planctomycete Telmatocola sphagniphila SP2T and characterization of the first cellulase from planctomycetes.</title>
        <authorList>
            <person name="Rakitin A.L."/>
            <person name="Beletsky A.V."/>
            <person name="Naumoff D.G."/>
            <person name="Kulichevskaya I.S."/>
            <person name="Mardanov A.V."/>
            <person name="Ravin N.V."/>
            <person name="Dedysh S.N."/>
        </authorList>
    </citation>
    <scope>NUCLEOTIDE SEQUENCE</scope>
    <source>
        <strain evidence="3">SP2T</strain>
    </source>
</reference>
<dbReference type="KEGG" id="tsph:KIH39_20560"/>
<evidence type="ECO:0000256" key="1">
    <source>
        <dbReference type="SAM" id="Phobius"/>
    </source>
</evidence>
<evidence type="ECO:0000313" key="3">
    <source>
        <dbReference type="EMBL" id="QVL31217.1"/>
    </source>
</evidence>
<dbReference type="RefSeq" id="WP_213495098.1">
    <property type="nucleotide sequence ID" value="NZ_CP074694.1"/>
</dbReference>
<feature type="domain" description="DUF1559" evidence="2">
    <location>
        <begin position="31"/>
        <end position="276"/>
    </location>
</feature>
<evidence type="ECO:0000259" key="2">
    <source>
        <dbReference type="Pfam" id="PF07596"/>
    </source>
</evidence>
<dbReference type="NCBIfam" id="TIGR02532">
    <property type="entry name" value="IV_pilin_GFxxxE"/>
    <property type="match status" value="1"/>
</dbReference>
<dbReference type="EMBL" id="CP074694">
    <property type="protein sequence ID" value="QVL31217.1"/>
    <property type="molecule type" value="Genomic_DNA"/>
</dbReference>
<feature type="transmembrane region" description="Helical" evidence="1">
    <location>
        <begin position="6"/>
        <end position="30"/>
    </location>
</feature>
<evidence type="ECO:0000313" key="4">
    <source>
        <dbReference type="Proteomes" id="UP000676194"/>
    </source>
</evidence>
<proteinExistence type="predicted"/>
<sequence>MNRRPAFTLIELLVVIAIIAILIGLLLPAVQKVREAAARMSCQNNLKQIGLAMLNYESAIGGLPPRRNTVVGTQRGWGPAILSYVEQASLSGNYRLDKNFYAPENADNIIVPLKLFVCPSGPGPRTLNVTQGGITAIGAAGDYFGPNSFSSKLYGVQSLSGDNTVTAMNDNVNRKLTAITDGLSNTLLVTEQAGRPDFYIRSVKQASNTSMSNYAWWGPWASYQVFAFWQFGSDGITKDGSGGPCTINCNNSQGVYAFHTGGANAVYADGSVHFMRQGMSPSTLFALVTINGGEILGDDAY</sequence>
<dbReference type="InterPro" id="IPR011453">
    <property type="entry name" value="DUF1559"/>
</dbReference>
<dbReference type="NCBIfam" id="TIGR04294">
    <property type="entry name" value="pre_pil_HX9DG"/>
    <property type="match status" value="1"/>
</dbReference>
<dbReference type="InterPro" id="IPR045584">
    <property type="entry name" value="Pilin-like"/>
</dbReference>
<organism evidence="3 4">
    <name type="scientific">Telmatocola sphagniphila</name>
    <dbReference type="NCBI Taxonomy" id="1123043"/>
    <lineage>
        <taxon>Bacteria</taxon>
        <taxon>Pseudomonadati</taxon>
        <taxon>Planctomycetota</taxon>
        <taxon>Planctomycetia</taxon>
        <taxon>Gemmatales</taxon>
        <taxon>Gemmataceae</taxon>
    </lineage>
</organism>
<dbReference type="SUPFAM" id="SSF54523">
    <property type="entry name" value="Pili subunits"/>
    <property type="match status" value="1"/>
</dbReference>
<keyword evidence="1" id="KW-0812">Transmembrane</keyword>
<dbReference type="Proteomes" id="UP000676194">
    <property type="component" value="Chromosome"/>
</dbReference>
<dbReference type="InterPro" id="IPR027558">
    <property type="entry name" value="Pre_pil_HX9DG_C"/>
</dbReference>